<dbReference type="GO" id="GO:0007051">
    <property type="term" value="P:spindle organization"/>
    <property type="evidence" value="ECO:0007669"/>
    <property type="project" value="TreeGrafter"/>
</dbReference>
<dbReference type="GO" id="GO:0000278">
    <property type="term" value="P:mitotic cell cycle"/>
    <property type="evidence" value="ECO:0007669"/>
    <property type="project" value="TreeGrafter"/>
</dbReference>
<feature type="compositionally biased region" description="Polar residues" evidence="4">
    <location>
        <begin position="35"/>
        <end position="46"/>
    </location>
</feature>
<feature type="domain" description="Calponin-homology (CH)" evidence="5">
    <location>
        <begin position="484"/>
        <end position="617"/>
    </location>
</feature>
<name>A0AA36HDZ3_CYLNA</name>
<evidence type="ECO:0000256" key="1">
    <source>
        <dbReference type="ARBA" id="ARBA00004496"/>
    </source>
</evidence>
<dbReference type="GO" id="GO:0005737">
    <property type="term" value="C:cytoplasm"/>
    <property type="evidence" value="ECO:0007669"/>
    <property type="project" value="UniProtKB-SubCell"/>
</dbReference>
<protein>
    <recommendedName>
        <fullName evidence="5">Calponin-homology (CH) domain-containing protein</fullName>
    </recommendedName>
</protein>
<dbReference type="CDD" id="cd23767">
    <property type="entry name" value="IQCD"/>
    <property type="match status" value="1"/>
</dbReference>
<dbReference type="CDD" id="cd21223">
    <property type="entry name" value="CH_ASPM_rpt1"/>
    <property type="match status" value="1"/>
</dbReference>
<dbReference type="SUPFAM" id="SSF47576">
    <property type="entry name" value="Calponin-homology domain, CH-domain"/>
    <property type="match status" value="1"/>
</dbReference>
<dbReference type="Gene3D" id="1.10.418.10">
    <property type="entry name" value="Calponin-like domain"/>
    <property type="match status" value="1"/>
</dbReference>
<dbReference type="InterPro" id="IPR036872">
    <property type="entry name" value="CH_dom_sf"/>
</dbReference>
<dbReference type="PANTHER" id="PTHR22706:SF1">
    <property type="entry name" value="ASSEMBLY FACTOR FOR SPINDLE MICROTUBULES"/>
    <property type="match status" value="1"/>
</dbReference>
<gene>
    <name evidence="6" type="ORF">CYNAS_LOCUS20816</name>
</gene>
<comment type="caution">
    <text evidence="6">The sequence shown here is derived from an EMBL/GenBank/DDBJ whole genome shotgun (WGS) entry which is preliminary data.</text>
</comment>
<sequence length="793" mass="89310">MANNESGDPFAAERRKSVRFSSAREEFLFSRDTSRSASQTTHSTSAVGDENLFRVPKFKRDKDMTAAAYANIGCNGQELRSAAQESVKMAFSPGTQATESKREAKLRKLREMQQNRQSKSSTWQKEGSFPTPKIDLAKTERSFMEGSTKLDSSRLSSAQKVMHPPKLPYNVPEPRFSDISSIRPSDATFSVDQGGAGNIVCLTPFGYPPPVIRVHAAVTKSANDSNFLPATKVSSTIKEMVLTTDENYLMTKDERTQRQMEAMVVWCAMILRSQYEDDEFDIGSTKQEANKMLQDLLAKSKTRRASSTTENSKPFKYADYLKKQKRDSIRESANRLFNSSQVPFLIRGAVSSKVFSVRANCCVYSDLRLQTTLLRLFLSFHPAWLHLGLETVYNTEIRVNEGEVFAQVISRFIVQRLFSDPKIMKNKKYAIGSGKLIVTDAGREALHSHFLLHTCLFCYFVETAKANSIIKHNPRMFAKSSSFKCMDDVFAELSREVLSGSGTPLNKAFAKMGFRPTYKQGFADDYNYTVKDFSDFTDGVILGKIIELVTGCPPGSLISRLRDPAGDRLRKIGNVKVCLQTARDRGVDVGAVKAEAITGANKEAILEVLWKLMGIHVGADEECNLRRVSLALARQNKLDLGAVDHISGEQFVLHVCKQIGNRLNLKIATLNDLRDGRLLAGAWRIYNPRAPDIRLYPGETLLVKVANAAVSELDVPWGLHQSLGLFARLYLSRLFTNRELHDAATRIQRAYRSYKFFRAIKHFIAKHHQSEKEEKKKSKVRSIINWFENKNRC</sequence>
<feature type="region of interest" description="Disordered" evidence="4">
    <location>
        <begin position="29"/>
        <end position="48"/>
    </location>
</feature>
<accession>A0AA36HDZ3</accession>
<dbReference type="PROSITE" id="PS50021">
    <property type="entry name" value="CH"/>
    <property type="match status" value="1"/>
</dbReference>
<dbReference type="GO" id="GO:0051295">
    <property type="term" value="P:establishment of meiotic spindle localization"/>
    <property type="evidence" value="ECO:0007669"/>
    <property type="project" value="TreeGrafter"/>
</dbReference>
<dbReference type="PROSITE" id="PS50096">
    <property type="entry name" value="IQ"/>
    <property type="match status" value="1"/>
</dbReference>
<dbReference type="InterPro" id="IPR051185">
    <property type="entry name" value="ASPM"/>
</dbReference>
<evidence type="ECO:0000256" key="4">
    <source>
        <dbReference type="SAM" id="MobiDB-lite"/>
    </source>
</evidence>
<keyword evidence="3" id="KW-0112">Calmodulin-binding</keyword>
<keyword evidence="2" id="KW-0963">Cytoplasm</keyword>
<dbReference type="PANTHER" id="PTHR22706">
    <property type="entry name" value="ASSEMBLY FACTOR FOR SPINDLE MICROTUBULES"/>
    <property type="match status" value="1"/>
</dbReference>
<evidence type="ECO:0000256" key="2">
    <source>
        <dbReference type="ARBA" id="ARBA00022490"/>
    </source>
</evidence>
<comment type="subcellular location">
    <subcellularLocation>
        <location evidence="1">Cytoplasm</location>
    </subcellularLocation>
</comment>
<feature type="compositionally biased region" description="Polar residues" evidence="4">
    <location>
        <begin position="112"/>
        <end position="125"/>
    </location>
</feature>
<reference evidence="6" key="1">
    <citation type="submission" date="2023-07" db="EMBL/GenBank/DDBJ databases">
        <authorList>
            <consortium name="CYATHOMIX"/>
        </authorList>
    </citation>
    <scope>NUCLEOTIDE SEQUENCE</scope>
    <source>
        <strain evidence="6">N/A</strain>
    </source>
</reference>
<evidence type="ECO:0000256" key="3">
    <source>
        <dbReference type="ARBA" id="ARBA00022860"/>
    </source>
</evidence>
<organism evidence="6 7">
    <name type="scientific">Cylicocyclus nassatus</name>
    <name type="common">Nematode worm</name>
    <dbReference type="NCBI Taxonomy" id="53992"/>
    <lineage>
        <taxon>Eukaryota</taxon>
        <taxon>Metazoa</taxon>
        <taxon>Ecdysozoa</taxon>
        <taxon>Nematoda</taxon>
        <taxon>Chromadorea</taxon>
        <taxon>Rhabditida</taxon>
        <taxon>Rhabditina</taxon>
        <taxon>Rhabditomorpha</taxon>
        <taxon>Strongyloidea</taxon>
        <taxon>Strongylidae</taxon>
        <taxon>Cylicocyclus</taxon>
    </lineage>
</organism>
<dbReference type="Proteomes" id="UP001176961">
    <property type="component" value="Unassembled WGS sequence"/>
</dbReference>
<evidence type="ECO:0000259" key="5">
    <source>
        <dbReference type="PROSITE" id="PS50021"/>
    </source>
</evidence>
<dbReference type="GO" id="GO:0000922">
    <property type="term" value="C:spindle pole"/>
    <property type="evidence" value="ECO:0007669"/>
    <property type="project" value="TreeGrafter"/>
</dbReference>
<evidence type="ECO:0000313" key="7">
    <source>
        <dbReference type="Proteomes" id="UP001176961"/>
    </source>
</evidence>
<dbReference type="AlphaFoldDB" id="A0AA36HDZ3"/>
<keyword evidence="7" id="KW-1185">Reference proteome</keyword>
<feature type="region of interest" description="Disordered" evidence="4">
    <location>
        <begin position="112"/>
        <end position="132"/>
    </location>
</feature>
<evidence type="ECO:0000313" key="6">
    <source>
        <dbReference type="EMBL" id="CAJ0608833.1"/>
    </source>
</evidence>
<dbReference type="InterPro" id="IPR001715">
    <property type="entry name" value="CH_dom"/>
</dbReference>
<dbReference type="EMBL" id="CATQJL010000326">
    <property type="protein sequence ID" value="CAJ0608833.1"/>
    <property type="molecule type" value="Genomic_DNA"/>
</dbReference>
<dbReference type="GO" id="GO:0005516">
    <property type="term" value="F:calmodulin binding"/>
    <property type="evidence" value="ECO:0007669"/>
    <property type="project" value="UniProtKB-KW"/>
</dbReference>
<proteinExistence type="predicted"/>